<gene>
    <name evidence="2" type="ORF">J0M35_19870</name>
</gene>
<keyword evidence="1" id="KW-1133">Transmembrane helix</keyword>
<organism evidence="2 3">
    <name type="scientific">Candidatus Obscuribacter phosphatis</name>
    <dbReference type="NCBI Taxonomy" id="1906157"/>
    <lineage>
        <taxon>Bacteria</taxon>
        <taxon>Bacillati</taxon>
        <taxon>Candidatus Melainabacteria</taxon>
        <taxon>Candidatus Obscuribacterales</taxon>
        <taxon>Candidatus Obscuribacteraceae</taxon>
        <taxon>Candidatus Obscuribacter</taxon>
    </lineage>
</organism>
<keyword evidence="1" id="KW-0812">Transmembrane</keyword>
<evidence type="ECO:0000313" key="2">
    <source>
        <dbReference type="EMBL" id="MBN8662636.1"/>
    </source>
</evidence>
<protein>
    <recommendedName>
        <fullName evidence="4">Transmembrane protein</fullName>
    </recommendedName>
</protein>
<evidence type="ECO:0000256" key="1">
    <source>
        <dbReference type="SAM" id="Phobius"/>
    </source>
</evidence>
<evidence type="ECO:0008006" key="4">
    <source>
        <dbReference type="Google" id="ProtNLM"/>
    </source>
</evidence>
<reference evidence="2" key="1">
    <citation type="submission" date="2021-02" db="EMBL/GenBank/DDBJ databases">
        <title>Genome-Resolved Metagenomics of a Microbial Community Performing Photosynthetic Biological Nutrient Removal.</title>
        <authorList>
            <person name="Mcdaniel E.A."/>
        </authorList>
    </citation>
    <scope>NUCLEOTIDE SEQUENCE</scope>
    <source>
        <strain evidence="2">UWPOB_OBS1</strain>
    </source>
</reference>
<name>A0A8J7PFL2_9BACT</name>
<feature type="transmembrane region" description="Helical" evidence="1">
    <location>
        <begin position="83"/>
        <end position="101"/>
    </location>
</feature>
<feature type="transmembrane region" description="Helical" evidence="1">
    <location>
        <begin position="25"/>
        <end position="43"/>
    </location>
</feature>
<sequence>MTESAAEREERSNSATSLLKRSGRYFIIIIFALVALAVIIYPLQHVITLGRYQHWGLSITCLGVGYLLQVIWSWKEYTKWARISYFTTAVYFLFVGFTFYSNPWLDTRMSLQTDRQAAMRQLLVIVYFVMSLVLSGVWMKWIRAEAKMQKNKAK</sequence>
<evidence type="ECO:0000313" key="3">
    <source>
        <dbReference type="Proteomes" id="UP000664277"/>
    </source>
</evidence>
<proteinExistence type="predicted"/>
<dbReference type="EMBL" id="JAFLCK010000046">
    <property type="protein sequence ID" value="MBN8662636.1"/>
    <property type="molecule type" value="Genomic_DNA"/>
</dbReference>
<dbReference type="Proteomes" id="UP000664277">
    <property type="component" value="Unassembled WGS sequence"/>
</dbReference>
<keyword evidence="1" id="KW-0472">Membrane</keyword>
<dbReference type="AlphaFoldDB" id="A0A8J7PFL2"/>
<accession>A0A8J7PFL2</accession>
<feature type="transmembrane region" description="Helical" evidence="1">
    <location>
        <begin position="55"/>
        <end position="74"/>
    </location>
</feature>
<feature type="transmembrane region" description="Helical" evidence="1">
    <location>
        <begin position="121"/>
        <end position="142"/>
    </location>
</feature>
<comment type="caution">
    <text evidence="2">The sequence shown here is derived from an EMBL/GenBank/DDBJ whole genome shotgun (WGS) entry which is preliminary data.</text>
</comment>